<organism evidence="5 6">
    <name type="scientific">Microbacter margulisiae</name>
    <dbReference type="NCBI Taxonomy" id="1350067"/>
    <lineage>
        <taxon>Bacteria</taxon>
        <taxon>Pseudomonadati</taxon>
        <taxon>Bacteroidota</taxon>
        <taxon>Bacteroidia</taxon>
        <taxon>Bacteroidales</taxon>
        <taxon>Porphyromonadaceae</taxon>
        <taxon>Microbacter</taxon>
    </lineage>
</organism>
<dbReference type="InterPro" id="IPR000601">
    <property type="entry name" value="PKD_dom"/>
</dbReference>
<reference evidence="5 6" key="1">
    <citation type="submission" date="2020-08" db="EMBL/GenBank/DDBJ databases">
        <title>Genomic Encyclopedia of Type Strains, Phase IV (KMG-IV): sequencing the most valuable type-strain genomes for metagenomic binning, comparative biology and taxonomic classification.</title>
        <authorList>
            <person name="Goeker M."/>
        </authorList>
    </citation>
    <scope>NUCLEOTIDE SEQUENCE [LARGE SCALE GENOMIC DNA]</scope>
    <source>
        <strain evidence="5 6">DSM 27471</strain>
    </source>
</reference>
<dbReference type="InterPro" id="IPR013783">
    <property type="entry name" value="Ig-like_fold"/>
</dbReference>
<dbReference type="RefSeq" id="WP_183413207.1">
    <property type="nucleotide sequence ID" value="NZ_JACHYB010000001.1"/>
</dbReference>
<dbReference type="SUPFAM" id="SSF49299">
    <property type="entry name" value="PKD domain"/>
    <property type="match status" value="1"/>
</dbReference>
<dbReference type="EMBL" id="JACHYB010000001">
    <property type="protein sequence ID" value="MBB3187458.1"/>
    <property type="molecule type" value="Genomic_DNA"/>
</dbReference>
<evidence type="ECO:0000259" key="4">
    <source>
        <dbReference type="PROSITE" id="PS50093"/>
    </source>
</evidence>
<protein>
    <submittedName>
        <fullName evidence="5">Gliding motility-associated-like protein</fullName>
    </submittedName>
</protein>
<proteinExistence type="inferred from homology"/>
<keyword evidence="2" id="KW-0645">Protease</keyword>
<comment type="caution">
    <text evidence="5">The sequence shown here is derived from an EMBL/GenBank/DDBJ whole genome shotgun (WGS) entry which is preliminary data.</text>
</comment>
<comment type="similarity">
    <text evidence="1">Belongs to the peptidase C25 family.</text>
</comment>
<accession>A0A7W5H1D0</accession>
<evidence type="ECO:0000313" key="6">
    <source>
        <dbReference type="Proteomes" id="UP000544222"/>
    </source>
</evidence>
<evidence type="ECO:0000256" key="1">
    <source>
        <dbReference type="ARBA" id="ARBA00006067"/>
    </source>
</evidence>
<dbReference type="GO" id="GO:0006508">
    <property type="term" value="P:proteolysis"/>
    <property type="evidence" value="ECO:0007669"/>
    <property type="project" value="UniProtKB-KW"/>
</dbReference>
<dbReference type="GO" id="GO:0008234">
    <property type="term" value="F:cysteine-type peptidase activity"/>
    <property type="evidence" value="ECO:0007669"/>
    <property type="project" value="UniProtKB-KW"/>
</dbReference>
<keyword evidence="6" id="KW-1185">Reference proteome</keyword>
<dbReference type="AlphaFoldDB" id="A0A7W5H1D0"/>
<evidence type="ECO:0000256" key="3">
    <source>
        <dbReference type="ARBA" id="ARBA00022807"/>
    </source>
</evidence>
<dbReference type="NCBIfam" id="TIGR04131">
    <property type="entry name" value="Bac_Flav_CTERM"/>
    <property type="match status" value="1"/>
</dbReference>
<name>A0A7W5H1D0_9PORP</name>
<dbReference type="InterPro" id="IPR026341">
    <property type="entry name" value="T9SS_type_B"/>
</dbReference>
<dbReference type="Pfam" id="PF13585">
    <property type="entry name" value="CHU_C"/>
    <property type="match status" value="1"/>
</dbReference>
<feature type="domain" description="PKD" evidence="4">
    <location>
        <begin position="258"/>
        <end position="327"/>
    </location>
</feature>
<dbReference type="Proteomes" id="UP000544222">
    <property type="component" value="Unassembled WGS sequence"/>
</dbReference>
<sequence>MKRFLLLFVVLCTYGMTWAQFVVTGQGRAIELTGSSITGLQSLFLFNGITSDNQIVFTGHANSYLWTKFDGSFVSNQSSIAVEDETGYILNADGTKYYIWVIDYHNYPVQLSDISPVNDDDPCSQLSLQISGSIPPLLYRDSLGVSHQLARKFTLTYNDESYTNGSWNNITQTETLTAPLTTVSVSAPYCDTQFTLSGDQYATQFGMTAPAITSATYSAVRTESHMTGTIVERTALNEAGRETGTLEGSAPLNVDFESNANTPVTQFYEWYIYDNQTPGSYLRYTDTNLRYIFNQAGTYKVVLIVSNGQNTCSYSDSLTVTVSTSFIDVPNVFTPNGDGINDQFRVSFRSITQFHMLLYSSWAGKVFETTDPGQGWDGRVGRRLAPPGVYYYLITATGADGKRYKLKGSVSLLRNKGDK</sequence>
<gene>
    <name evidence="5" type="ORF">FHX64_001621</name>
</gene>
<dbReference type="Gene3D" id="2.60.40.10">
    <property type="entry name" value="Immunoglobulins"/>
    <property type="match status" value="1"/>
</dbReference>
<dbReference type="PROSITE" id="PS50093">
    <property type="entry name" value="PKD"/>
    <property type="match status" value="1"/>
</dbReference>
<keyword evidence="3" id="KW-0378">Hydrolase</keyword>
<keyword evidence="3" id="KW-0788">Thiol protease</keyword>
<dbReference type="InterPro" id="IPR035986">
    <property type="entry name" value="PKD_dom_sf"/>
</dbReference>
<dbReference type="CDD" id="cd00146">
    <property type="entry name" value="PKD"/>
    <property type="match status" value="1"/>
</dbReference>
<evidence type="ECO:0000313" key="5">
    <source>
        <dbReference type="EMBL" id="MBB3187458.1"/>
    </source>
</evidence>
<evidence type="ECO:0000256" key="2">
    <source>
        <dbReference type="ARBA" id="ARBA00022670"/>
    </source>
</evidence>